<gene>
    <name evidence="1" type="ordered locus">Mnod_8005</name>
</gene>
<keyword evidence="1" id="KW-0614">Plasmid</keyword>
<dbReference type="EMBL" id="CP001351">
    <property type="protein sequence ID" value="ACL63000.1"/>
    <property type="molecule type" value="Genomic_DNA"/>
</dbReference>
<evidence type="ECO:0000313" key="2">
    <source>
        <dbReference type="Proteomes" id="UP000008207"/>
    </source>
</evidence>
<dbReference type="HOGENOM" id="CLU_3201934_0_0_5"/>
<protein>
    <submittedName>
        <fullName evidence="1">Uncharacterized protein</fullName>
    </submittedName>
</protein>
<sequence>MLTYRAIDLRQNVDIEPEAWQKFENRTNRHYLAAASYEDDLAVAT</sequence>
<dbReference type="AlphaFoldDB" id="B8IWV9"/>
<dbReference type="KEGG" id="mno:Mnod_8005"/>
<proteinExistence type="predicted"/>
<evidence type="ECO:0000313" key="1">
    <source>
        <dbReference type="EMBL" id="ACL63000.1"/>
    </source>
</evidence>
<organism evidence="1 2">
    <name type="scientific">Methylobacterium nodulans (strain LMG 21967 / CNCM I-2342 / ORS 2060)</name>
    <dbReference type="NCBI Taxonomy" id="460265"/>
    <lineage>
        <taxon>Bacteria</taxon>
        <taxon>Pseudomonadati</taxon>
        <taxon>Pseudomonadota</taxon>
        <taxon>Alphaproteobacteria</taxon>
        <taxon>Hyphomicrobiales</taxon>
        <taxon>Methylobacteriaceae</taxon>
        <taxon>Methylobacterium</taxon>
    </lineage>
</organism>
<accession>B8IWV9</accession>
<reference evidence="2" key="1">
    <citation type="submission" date="2009-01" db="EMBL/GenBank/DDBJ databases">
        <title>Complete sequence of plasmid 2 of Methylobacterium nodulans ORS 2060.</title>
        <authorList>
            <consortium name="US DOE Joint Genome Institute"/>
            <person name="Lucas S."/>
            <person name="Copeland A."/>
            <person name="Lapidus A."/>
            <person name="Glavina del Rio T."/>
            <person name="Dalin E."/>
            <person name="Tice H."/>
            <person name="Bruce D."/>
            <person name="Goodwin L."/>
            <person name="Pitluck S."/>
            <person name="Sims D."/>
            <person name="Brettin T."/>
            <person name="Detter J.C."/>
            <person name="Han C."/>
            <person name="Larimer F."/>
            <person name="Land M."/>
            <person name="Hauser L."/>
            <person name="Kyrpides N."/>
            <person name="Ivanova N."/>
            <person name="Marx C.J."/>
            <person name="Richardson P."/>
        </authorList>
    </citation>
    <scope>NUCLEOTIDE SEQUENCE [LARGE SCALE GENOMIC DNA]</scope>
    <source>
        <strain evidence="2">LMG 21967 / CNCM I-2342 / ORS 2060</strain>
        <plasmid evidence="2">Plasmid pMNOD02</plasmid>
    </source>
</reference>
<dbReference type="Proteomes" id="UP000008207">
    <property type="component" value="Plasmid pMNOD02"/>
</dbReference>
<name>B8IWV9_METNO</name>
<geneLocation type="plasmid" evidence="1 2">
    <name>pMNOD02</name>
</geneLocation>
<keyword evidence="2" id="KW-1185">Reference proteome</keyword>